<dbReference type="Pfam" id="PF09362">
    <property type="entry name" value="DUF1996"/>
    <property type="match status" value="1"/>
</dbReference>
<accession>A0A2J6Q684</accession>
<dbReference type="Proteomes" id="UP000235672">
    <property type="component" value="Unassembled WGS sequence"/>
</dbReference>
<evidence type="ECO:0000256" key="1">
    <source>
        <dbReference type="SAM" id="MobiDB-lite"/>
    </source>
</evidence>
<dbReference type="PANTHER" id="PTHR43662:SF7">
    <property type="entry name" value="DUF1996 DOMAIN-CONTAINING PROTEIN"/>
    <property type="match status" value="1"/>
</dbReference>
<proteinExistence type="predicted"/>
<protein>
    <recommendedName>
        <fullName evidence="2">DUF1996 domain-containing protein</fullName>
    </recommendedName>
</protein>
<gene>
    <name evidence="3" type="ORF">NA56DRAFT_123111</name>
</gene>
<evidence type="ECO:0000259" key="2">
    <source>
        <dbReference type="Pfam" id="PF09362"/>
    </source>
</evidence>
<organism evidence="3 4">
    <name type="scientific">Hyaloscypha hepaticicola</name>
    <dbReference type="NCBI Taxonomy" id="2082293"/>
    <lineage>
        <taxon>Eukaryota</taxon>
        <taxon>Fungi</taxon>
        <taxon>Dikarya</taxon>
        <taxon>Ascomycota</taxon>
        <taxon>Pezizomycotina</taxon>
        <taxon>Leotiomycetes</taxon>
        <taxon>Helotiales</taxon>
        <taxon>Hyaloscyphaceae</taxon>
        <taxon>Hyaloscypha</taxon>
    </lineage>
</organism>
<evidence type="ECO:0000313" key="4">
    <source>
        <dbReference type="Proteomes" id="UP000235672"/>
    </source>
</evidence>
<evidence type="ECO:0000313" key="3">
    <source>
        <dbReference type="EMBL" id="PMD21790.1"/>
    </source>
</evidence>
<dbReference type="STRING" id="1745343.A0A2J6Q684"/>
<dbReference type="PANTHER" id="PTHR43662">
    <property type="match status" value="1"/>
</dbReference>
<dbReference type="EMBL" id="KZ613480">
    <property type="protein sequence ID" value="PMD21790.1"/>
    <property type="molecule type" value="Genomic_DNA"/>
</dbReference>
<keyword evidence="4" id="KW-1185">Reference proteome</keyword>
<feature type="domain" description="DUF1996" evidence="2">
    <location>
        <begin position="39"/>
        <end position="290"/>
    </location>
</feature>
<name>A0A2J6Q684_9HELO</name>
<feature type="region of interest" description="Disordered" evidence="1">
    <location>
        <begin position="355"/>
        <end position="379"/>
    </location>
</feature>
<feature type="compositionally biased region" description="Low complexity" evidence="1">
    <location>
        <begin position="355"/>
        <end position="365"/>
    </location>
</feature>
<dbReference type="OrthoDB" id="74764at2759"/>
<dbReference type="InterPro" id="IPR018535">
    <property type="entry name" value="DUF1996"/>
</dbReference>
<reference evidence="3 4" key="1">
    <citation type="submission" date="2016-05" db="EMBL/GenBank/DDBJ databases">
        <title>A degradative enzymes factory behind the ericoid mycorrhizal symbiosis.</title>
        <authorList>
            <consortium name="DOE Joint Genome Institute"/>
            <person name="Martino E."/>
            <person name="Morin E."/>
            <person name="Grelet G."/>
            <person name="Kuo A."/>
            <person name="Kohler A."/>
            <person name="Daghino S."/>
            <person name="Barry K."/>
            <person name="Choi C."/>
            <person name="Cichocki N."/>
            <person name="Clum A."/>
            <person name="Copeland A."/>
            <person name="Hainaut M."/>
            <person name="Haridas S."/>
            <person name="Labutti K."/>
            <person name="Lindquist E."/>
            <person name="Lipzen A."/>
            <person name="Khouja H.-R."/>
            <person name="Murat C."/>
            <person name="Ohm R."/>
            <person name="Olson A."/>
            <person name="Spatafora J."/>
            <person name="Veneault-Fourrey C."/>
            <person name="Henrissat B."/>
            <person name="Grigoriev I."/>
            <person name="Martin F."/>
            <person name="Perotto S."/>
        </authorList>
    </citation>
    <scope>NUCLEOTIDE SEQUENCE [LARGE SCALE GENOMIC DNA]</scope>
    <source>
        <strain evidence="3 4">UAMH 7357</strain>
    </source>
</reference>
<dbReference type="AlphaFoldDB" id="A0A2J6Q684"/>
<sequence>MRVTISPSALMAVFLCFAYTTTAFWRMPCRTRSAIARLDPLVSNGSISQHVHAIHGSGGFSDSASYEDLIAGSCTSCQVTQDKSAYWTPALYFQSSSGDFTLVEQVGGMLAYYLLYPNAGNTSLSAFPAGFQMIAGNTNYRNFSDYAVPDIQKSLWYQPPYNTQAFLEQAALGFNCLNYAKTPEGSLYRHFMPDKAYLDANCADGLRLELMFPSCWTGETFEVKDQKSHMAYPSEVMTGDCPSGFPIRLPSLFYETIWNTAAFIGQAGQFVLANGDPTGYGYHGDFMMGWDPAFLQDAVNTCTNPSGQIQDCPLFNIQNEDTVCNATLPAALETENVLASIPALPGNVPIVSGPAPASGATAGSPVTGAPPAPSSVGTQAAPVPTLSYSAGSSVASTDSYKPGGIFAVSIPTNAAGVAAAPSVSVTQAPVATPLSNTQSFFSTEYTTSGQNVLEVLWVEEIVTVTDPVTTTVMVPGRKRHLNRHVHQAVH</sequence>